<dbReference type="PRINTS" id="PR00039">
    <property type="entry name" value="HTHLYSR"/>
</dbReference>
<dbReference type="InterPro" id="IPR005119">
    <property type="entry name" value="LysR_subst-bd"/>
</dbReference>
<evidence type="ECO:0000259" key="5">
    <source>
        <dbReference type="PROSITE" id="PS50931"/>
    </source>
</evidence>
<dbReference type="SUPFAM" id="SSF46785">
    <property type="entry name" value="Winged helix' DNA-binding domain"/>
    <property type="match status" value="1"/>
</dbReference>
<sequence>MSEINWKGVDLNLLIAFQVLLKTRSVSQAASELHISQSAMSHTLARLRKLLGDPLFHRRGHTMQPTERALSVASNVEQILAIVKNNILQPEAFCAATFQGTCRIGMTDYAEFVFAPVLFDALTQQAPHVRVSFINVNRHNFSEIMEKERLDLVIGSFPELDTRFQSATLYQESHVCLFDANTTGLSAPLSVDDFCKVPHALVSADGNWKTPIDAELATLNHQRQVQVISRNFLTIGQLIKGRNLICIVPKLMSLIPFIAQGLTRTEPAIKVNDFTISMVWKDNPLNDDKLQWLQSLVTDAVQNNKLKETHP</sequence>
<evidence type="ECO:0000313" key="7">
    <source>
        <dbReference type="Proteomes" id="UP000017800"/>
    </source>
</evidence>
<dbReference type="PANTHER" id="PTHR30118">
    <property type="entry name" value="HTH-TYPE TRANSCRIPTIONAL REGULATOR LEUO-RELATED"/>
    <property type="match status" value="1"/>
</dbReference>
<proteinExistence type="inferred from homology"/>
<dbReference type="PROSITE" id="PS50931">
    <property type="entry name" value="HTH_LYSR"/>
    <property type="match status" value="1"/>
</dbReference>
<dbReference type="GO" id="GO:0003700">
    <property type="term" value="F:DNA-binding transcription factor activity"/>
    <property type="evidence" value="ECO:0007669"/>
    <property type="project" value="InterPro"/>
</dbReference>
<evidence type="ECO:0000256" key="1">
    <source>
        <dbReference type="ARBA" id="ARBA00009437"/>
    </source>
</evidence>
<dbReference type="Gene3D" id="3.40.190.10">
    <property type="entry name" value="Periplasmic binding protein-like II"/>
    <property type="match status" value="2"/>
</dbReference>
<dbReference type="SUPFAM" id="SSF53850">
    <property type="entry name" value="Periplasmic binding protein-like II"/>
    <property type="match status" value="1"/>
</dbReference>
<dbReference type="Pfam" id="PF03466">
    <property type="entry name" value="LysR_substrate"/>
    <property type="match status" value="1"/>
</dbReference>
<keyword evidence="2" id="KW-0805">Transcription regulation</keyword>
<organism evidence="6 7">
    <name type="scientific">Vibrio halioticoli NBRC 102217</name>
    <dbReference type="NCBI Taxonomy" id="1219072"/>
    <lineage>
        <taxon>Bacteria</taxon>
        <taxon>Pseudomonadati</taxon>
        <taxon>Pseudomonadota</taxon>
        <taxon>Gammaproteobacteria</taxon>
        <taxon>Vibrionales</taxon>
        <taxon>Vibrionaceae</taxon>
        <taxon>Vibrio</taxon>
    </lineage>
</organism>
<name>V5FPY0_9VIBR</name>
<dbReference type="OrthoDB" id="6621790at2"/>
<dbReference type="EMBL" id="BAUJ01000056">
    <property type="protein sequence ID" value="GAD90802.1"/>
    <property type="molecule type" value="Genomic_DNA"/>
</dbReference>
<dbReference type="InterPro" id="IPR036388">
    <property type="entry name" value="WH-like_DNA-bd_sf"/>
</dbReference>
<dbReference type="Pfam" id="PF00126">
    <property type="entry name" value="HTH_1"/>
    <property type="match status" value="1"/>
</dbReference>
<protein>
    <submittedName>
        <fullName evidence="6">Putative LysR family transcriptional regulator</fullName>
    </submittedName>
</protein>
<gene>
    <name evidence="6" type="ORF">VHA01S_056_00190</name>
</gene>
<dbReference type="RefSeq" id="WP_023405116.1">
    <property type="nucleotide sequence ID" value="NZ_BAUJ01000056.1"/>
</dbReference>
<dbReference type="Gene3D" id="1.10.10.10">
    <property type="entry name" value="Winged helix-like DNA-binding domain superfamily/Winged helix DNA-binding domain"/>
    <property type="match status" value="1"/>
</dbReference>
<evidence type="ECO:0000313" key="6">
    <source>
        <dbReference type="EMBL" id="GAD90802.1"/>
    </source>
</evidence>
<reference evidence="6 7" key="1">
    <citation type="submission" date="2013-11" db="EMBL/GenBank/DDBJ databases">
        <title>Whole genome shotgun sequence of Vibrio halioticoli NBRC 102217.</title>
        <authorList>
            <person name="Isaki S."/>
            <person name="Kimura A."/>
            <person name="Ohji S."/>
            <person name="Hosoyama A."/>
            <person name="Fujita N."/>
            <person name="Hashimoto M."/>
            <person name="Hosoyama Y."/>
            <person name="Yamazoe A."/>
        </authorList>
    </citation>
    <scope>NUCLEOTIDE SEQUENCE [LARGE SCALE GENOMIC DNA]</scope>
    <source>
        <strain evidence="6 7">NBRC 102217</strain>
    </source>
</reference>
<comment type="similarity">
    <text evidence="1">Belongs to the LysR transcriptional regulatory family.</text>
</comment>
<dbReference type="AlphaFoldDB" id="V5FPY0"/>
<dbReference type="eggNOG" id="COG0583">
    <property type="taxonomic scope" value="Bacteria"/>
</dbReference>
<keyword evidence="4" id="KW-0804">Transcription</keyword>
<dbReference type="InterPro" id="IPR036390">
    <property type="entry name" value="WH_DNA-bd_sf"/>
</dbReference>
<accession>V5FPY0</accession>
<dbReference type="InterPro" id="IPR050389">
    <property type="entry name" value="LysR-type_TF"/>
</dbReference>
<feature type="domain" description="HTH lysR-type" evidence="5">
    <location>
        <begin position="9"/>
        <end position="66"/>
    </location>
</feature>
<evidence type="ECO:0000256" key="4">
    <source>
        <dbReference type="ARBA" id="ARBA00023163"/>
    </source>
</evidence>
<dbReference type="GO" id="GO:0003677">
    <property type="term" value="F:DNA binding"/>
    <property type="evidence" value="ECO:0007669"/>
    <property type="project" value="UniProtKB-KW"/>
</dbReference>
<keyword evidence="3" id="KW-0238">DNA-binding</keyword>
<dbReference type="PANTHER" id="PTHR30118:SF15">
    <property type="entry name" value="TRANSCRIPTIONAL REGULATORY PROTEIN"/>
    <property type="match status" value="1"/>
</dbReference>
<keyword evidence="7" id="KW-1185">Reference proteome</keyword>
<dbReference type="InterPro" id="IPR000847">
    <property type="entry name" value="LysR_HTH_N"/>
</dbReference>
<comment type="caution">
    <text evidence="6">The sequence shown here is derived from an EMBL/GenBank/DDBJ whole genome shotgun (WGS) entry which is preliminary data.</text>
</comment>
<evidence type="ECO:0000256" key="3">
    <source>
        <dbReference type="ARBA" id="ARBA00023125"/>
    </source>
</evidence>
<evidence type="ECO:0000256" key="2">
    <source>
        <dbReference type="ARBA" id="ARBA00023015"/>
    </source>
</evidence>
<dbReference type="Proteomes" id="UP000017800">
    <property type="component" value="Unassembled WGS sequence"/>
</dbReference>